<evidence type="ECO:0000256" key="1">
    <source>
        <dbReference type="SAM" id="MobiDB-lite"/>
    </source>
</evidence>
<feature type="compositionally biased region" description="Basic and acidic residues" evidence="1">
    <location>
        <begin position="656"/>
        <end position="673"/>
    </location>
</feature>
<accession>A0A3Q3BAS8</accession>
<dbReference type="PANTHER" id="PTHR28581">
    <property type="entry name" value="CONSORTIN"/>
    <property type="match status" value="1"/>
</dbReference>
<dbReference type="GeneTree" id="ENSGT00390000005861"/>
<dbReference type="AlphaFoldDB" id="A0A3Q3BAS8"/>
<feature type="domain" description="Consortin N-terminal" evidence="4">
    <location>
        <begin position="351"/>
        <end position="402"/>
    </location>
</feature>
<keyword evidence="2" id="KW-0812">Transmembrane</keyword>
<feature type="region of interest" description="Disordered" evidence="1">
    <location>
        <begin position="44"/>
        <end position="128"/>
    </location>
</feature>
<dbReference type="Proteomes" id="UP000264800">
    <property type="component" value="Unplaced"/>
</dbReference>
<keyword evidence="2" id="KW-0472">Membrane</keyword>
<feature type="compositionally biased region" description="Acidic residues" evidence="1">
    <location>
        <begin position="567"/>
        <end position="593"/>
    </location>
</feature>
<dbReference type="OrthoDB" id="9894200at2759"/>
<sequence length="823" mass="90094">MDHGGQLERDGRAMSQAHLDLCDNLPNSEALAAQVQNLNEAKTLTQSLPLSRGDEEETFGLGREATLNNNGKDEREVVERKEGDTGRRRDEDEEEDVDEVMKEEEEEEESEASSSVVGCQSPDILMTDSSYSETGSLLETPYPFSPGTSPEPTSPITPVVGPETLHPISSLELSQGDAELPGSMICTHGPPFSSGPVDFVPQMVTSGGPAGPSCVAEASDKIVGDFSAEQFTSSTEPVFNCGPAFTSGSSSSDTGPISSAAMTFMFTERTRTDASSTFTPASATTEPLALTTGLNATDTEFTSTTSHLSSNQEQNTSIPVTTCALFSTCLKGSVLSPALLESLEQLAQRGDDTHLPQYFHQIAEAFVLQKDYQRALWFIQLERLYHQRVLDNLNTLQEQWESHCGGTASDLATQHLDALKHICQTHTRPRTRDAECADLDVLRPKSEGRDLRPSCTSAHQVEGGMEQRAEDSSCLVTHSSSLLEKLNLPEKDREDPDEELEGRDIFDGSKLTEKRDRGREVEGGVECTISVLGNGLHPSTAGEMDWSNPAEQQGEDLGPAQEKEAQGEEAESDIEEAEEAWAMEDEGAEDEEEEKQKEGDSHVCQEAPSVETLVSGAELVEQHLQTDDLTQEELHDESQWCRNTQESSTAWLHEETLPPEEAHLKQQEQRSEEREEEEEEEDYEVDQAQLIREAPTLDDMAKLITVEEISPASGLVSILKKRSVYAGSVTVPKPEKAAAKRRVHFKVPDDSYEHEVGSGDSCLLLFLLCLVTVVISVGGTALYCALGDAQSSVCQDFSRNADFYLDQIHRGIAQLQLWFAPGS</sequence>
<feature type="compositionally biased region" description="Basic and acidic residues" evidence="1">
    <location>
        <begin position="502"/>
        <end position="522"/>
    </location>
</feature>
<feature type="region of interest" description="Disordered" evidence="1">
    <location>
        <begin position="656"/>
        <end position="685"/>
    </location>
</feature>
<keyword evidence="6" id="KW-1185">Reference proteome</keyword>
<evidence type="ECO:0000256" key="2">
    <source>
        <dbReference type="SAM" id="Phobius"/>
    </source>
</evidence>
<feature type="region of interest" description="Disordered" evidence="1">
    <location>
        <begin position="447"/>
        <end position="604"/>
    </location>
</feature>
<dbReference type="Ensembl" id="ENSKMAT00000026904.1">
    <property type="protein sequence ID" value="ENSKMAP00000026565.1"/>
    <property type="gene ID" value="ENSKMAG00000019724.1"/>
</dbReference>
<proteinExistence type="predicted"/>
<evidence type="ECO:0000259" key="4">
    <source>
        <dbReference type="Pfam" id="PF22883"/>
    </source>
</evidence>
<dbReference type="PANTHER" id="PTHR28581:SF1">
    <property type="entry name" value="CONSORTIN"/>
    <property type="match status" value="1"/>
</dbReference>
<protein>
    <submittedName>
        <fullName evidence="5">Consortin, connexin sorting protein</fullName>
    </submittedName>
</protein>
<evidence type="ECO:0000313" key="6">
    <source>
        <dbReference type="Proteomes" id="UP000264800"/>
    </source>
</evidence>
<dbReference type="KEGG" id="kmr:108237297"/>
<feature type="compositionally biased region" description="Basic and acidic residues" evidence="1">
    <location>
        <begin position="71"/>
        <end position="90"/>
    </location>
</feature>
<reference evidence="5" key="1">
    <citation type="submission" date="2025-08" db="UniProtKB">
        <authorList>
            <consortium name="Ensembl"/>
        </authorList>
    </citation>
    <scope>IDENTIFICATION</scope>
</reference>
<feature type="compositionally biased region" description="Acidic residues" evidence="1">
    <location>
        <begin position="674"/>
        <end position="685"/>
    </location>
</feature>
<feature type="transmembrane region" description="Helical" evidence="2">
    <location>
        <begin position="763"/>
        <end position="786"/>
    </location>
</feature>
<dbReference type="STRING" id="37003.ENSKMAP00000026565"/>
<dbReference type="InterPro" id="IPR028129">
    <property type="entry name" value="Consortin_C"/>
</dbReference>
<dbReference type="CTD" id="569425"/>
<evidence type="ECO:0000259" key="3">
    <source>
        <dbReference type="Pfam" id="PF15281"/>
    </source>
</evidence>
<feature type="domain" description="Consortin C-terminal" evidence="3">
    <location>
        <begin position="708"/>
        <end position="819"/>
    </location>
</feature>
<reference evidence="5" key="2">
    <citation type="submission" date="2025-09" db="UniProtKB">
        <authorList>
            <consortium name="Ensembl"/>
        </authorList>
    </citation>
    <scope>IDENTIFICATION</scope>
</reference>
<dbReference type="GO" id="GO:0030133">
    <property type="term" value="C:transport vesicle"/>
    <property type="evidence" value="ECO:0007669"/>
    <property type="project" value="TreeGrafter"/>
</dbReference>
<dbReference type="OMA" id="QCKLMPK"/>
<dbReference type="Pfam" id="PF15281">
    <property type="entry name" value="Consortin_C"/>
    <property type="match status" value="1"/>
</dbReference>
<dbReference type="GO" id="GO:0042998">
    <property type="term" value="P:positive regulation of Golgi to plasma membrane protein transport"/>
    <property type="evidence" value="ECO:0007669"/>
    <property type="project" value="InterPro"/>
</dbReference>
<dbReference type="Pfam" id="PF22883">
    <property type="entry name" value="Consortin_N"/>
    <property type="match status" value="1"/>
</dbReference>
<feature type="compositionally biased region" description="Basic and acidic residues" evidence="1">
    <location>
        <begin position="594"/>
        <end position="603"/>
    </location>
</feature>
<dbReference type="InterPro" id="IPR042318">
    <property type="entry name" value="Consortin"/>
</dbReference>
<dbReference type="GO" id="GO:0071253">
    <property type="term" value="F:connexin binding"/>
    <property type="evidence" value="ECO:0007669"/>
    <property type="project" value="InterPro"/>
</dbReference>
<dbReference type="GO" id="GO:0005802">
    <property type="term" value="C:trans-Golgi network"/>
    <property type="evidence" value="ECO:0007669"/>
    <property type="project" value="InterPro"/>
</dbReference>
<name>A0A3Q3BAS8_KRYMA</name>
<organism evidence="5 6">
    <name type="scientific">Kryptolebias marmoratus</name>
    <name type="common">Mangrove killifish</name>
    <name type="synonym">Rivulus marmoratus</name>
    <dbReference type="NCBI Taxonomy" id="37003"/>
    <lineage>
        <taxon>Eukaryota</taxon>
        <taxon>Metazoa</taxon>
        <taxon>Chordata</taxon>
        <taxon>Craniata</taxon>
        <taxon>Vertebrata</taxon>
        <taxon>Euteleostomi</taxon>
        <taxon>Actinopterygii</taxon>
        <taxon>Neopterygii</taxon>
        <taxon>Teleostei</taxon>
        <taxon>Neoteleostei</taxon>
        <taxon>Acanthomorphata</taxon>
        <taxon>Ovalentaria</taxon>
        <taxon>Atherinomorphae</taxon>
        <taxon>Cyprinodontiformes</taxon>
        <taxon>Rivulidae</taxon>
        <taxon>Kryptolebias</taxon>
    </lineage>
</organism>
<evidence type="ECO:0000313" key="5">
    <source>
        <dbReference type="Ensembl" id="ENSKMAP00000026565.1"/>
    </source>
</evidence>
<dbReference type="InterPro" id="IPR054132">
    <property type="entry name" value="Consortin_N"/>
</dbReference>
<keyword evidence="2" id="KW-1133">Transmembrane helix</keyword>
<dbReference type="GO" id="GO:0005886">
    <property type="term" value="C:plasma membrane"/>
    <property type="evidence" value="ECO:0007669"/>
    <property type="project" value="TreeGrafter"/>
</dbReference>
<feature type="compositionally biased region" description="Acidic residues" evidence="1">
    <location>
        <begin position="91"/>
        <end position="111"/>
    </location>
</feature>
<dbReference type="GeneID" id="108237297"/>